<dbReference type="InParanoid" id="A0A4R5CQQ7"/>
<accession>A0A4R5CQQ7</accession>
<dbReference type="PANTHER" id="PTHR36838">
    <property type="entry name" value="AUXIN EFFLUX CARRIER FAMILY PROTEIN"/>
    <property type="match status" value="1"/>
</dbReference>
<evidence type="ECO:0000256" key="6">
    <source>
        <dbReference type="ARBA" id="ARBA00023136"/>
    </source>
</evidence>
<keyword evidence="5 7" id="KW-1133">Transmembrane helix</keyword>
<keyword evidence="9" id="KW-1185">Reference proteome</keyword>
<organism evidence="8 9">
    <name type="scientific">Jiangella asiatica</name>
    <dbReference type="NCBI Taxonomy" id="2530372"/>
    <lineage>
        <taxon>Bacteria</taxon>
        <taxon>Bacillati</taxon>
        <taxon>Actinomycetota</taxon>
        <taxon>Actinomycetes</taxon>
        <taxon>Jiangellales</taxon>
        <taxon>Jiangellaceae</taxon>
        <taxon>Jiangella</taxon>
    </lineage>
</organism>
<name>A0A4R5CQQ7_9ACTN</name>
<feature type="transmembrane region" description="Helical" evidence="7">
    <location>
        <begin position="165"/>
        <end position="183"/>
    </location>
</feature>
<keyword evidence="4 7" id="KW-0812">Transmembrane</keyword>
<dbReference type="OrthoDB" id="5405318at2"/>
<dbReference type="GO" id="GO:0055085">
    <property type="term" value="P:transmembrane transport"/>
    <property type="evidence" value="ECO:0007669"/>
    <property type="project" value="InterPro"/>
</dbReference>
<dbReference type="Pfam" id="PF03547">
    <property type="entry name" value="Mem_trans"/>
    <property type="match status" value="2"/>
</dbReference>
<feature type="transmembrane region" description="Helical" evidence="7">
    <location>
        <begin position="285"/>
        <end position="304"/>
    </location>
</feature>
<proteinExistence type="predicted"/>
<keyword evidence="6 7" id="KW-0472">Membrane</keyword>
<feature type="transmembrane region" description="Helical" evidence="7">
    <location>
        <begin position="122"/>
        <end position="144"/>
    </location>
</feature>
<evidence type="ECO:0000313" key="9">
    <source>
        <dbReference type="Proteomes" id="UP000294739"/>
    </source>
</evidence>
<evidence type="ECO:0000256" key="1">
    <source>
        <dbReference type="ARBA" id="ARBA00004141"/>
    </source>
</evidence>
<feature type="transmembrane region" description="Helical" evidence="7">
    <location>
        <begin position="65"/>
        <end position="85"/>
    </location>
</feature>
<gene>
    <name evidence="8" type="ORF">E1269_24425</name>
</gene>
<feature type="transmembrane region" description="Helical" evidence="7">
    <location>
        <begin position="253"/>
        <end position="273"/>
    </location>
</feature>
<comment type="caution">
    <text evidence="8">The sequence shown here is derived from an EMBL/GenBank/DDBJ whole genome shotgun (WGS) entry which is preliminary data.</text>
</comment>
<evidence type="ECO:0000256" key="4">
    <source>
        <dbReference type="ARBA" id="ARBA00022692"/>
    </source>
</evidence>
<dbReference type="RefSeq" id="WP_131899466.1">
    <property type="nucleotide sequence ID" value="NZ_SMKZ01000046.1"/>
</dbReference>
<feature type="transmembrane region" description="Helical" evidence="7">
    <location>
        <begin position="189"/>
        <end position="212"/>
    </location>
</feature>
<evidence type="ECO:0000256" key="7">
    <source>
        <dbReference type="SAM" id="Phobius"/>
    </source>
</evidence>
<protein>
    <submittedName>
        <fullName evidence="8">AEC family transporter</fullName>
    </submittedName>
</protein>
<feature type="transmembrane region" description="Helical" evidence="7">
    <location>
        <begin position="6"/>
        <end position="22"/>
    </location>
</feature>
<evidence type="ECO:0000256" key="3">
    <source>
        <dbReference type="ARBA" id="ARBA00022475"/>
    </source>
</evidence>
<feature type="transmembrane region" description="Helical" evidence="7">
    <location>
        <begin position="224"/>
        <end position="247"/>
    </location>
</feature>
<dbReference type="EMBL" id="SMKZ01000046">
    <property type="protein sequence ID" value="TDE00754.1"/>
    <property type="molecule type" value="Genomic_DNA"/>
</dbReference>
<keyword evidence="3" id="KW-1003">Cell membrane</keyword>
<evidence type="ECO:0000256" key="2">
    <source>
        <dbReference type="ARBA" id="ARBA00022448"/>
    </source>
</evidence>
<comment type="subcellular location">
    <subcellularLocation>
        <location evidence="1">Membrane</location>
        <topology evidence="1">Multi-pass membrane protein</topology>
    </subcellularLocation>
</comment>
<dbReference type="PANTHER" id="PTHR36838:SF3">
    <property type="entry name" value="TRANSPORTER AUXIN EFFLUX CARRIER EC FAMILY"/>
    <property type="match status" value="1"/>
</dbReference>
<dbReference type="AlphaFoldDB" id="A0A4R5CQQ7"/>
<evidence type="ECO:0000256" key="5">
    <source>
        <dbReference type="ARBA" id="ARBA00022989"/>
    </source>
</evidence>
<dbReference type="Proteomes" id="UP000294739">
    <property type="component" value="Unassembled WGS sequence"/>
</dbReference>
<dbReference type="GO" id="GO:0016020">
    <property type="term" value="C:membrane"/>
    <property type="evidence" value="ECO:0007669"/>
    <property type="project" value="UniProtKB-SubCell"/>
</dbReference>
<feature type="transmembrane region" description="Helical" evidence="7">
    <location>
        <begin position="92"/>
        <end position="116"/>
    </location>
</feature>
<dbReference type="InterPro" id="IPR004776">
    <property type="entry name" value="Mem_transp_PIN-like"/>
</dbReference>
<sequence>MTNVVTGFAVIVTIIAIGYVLGRRDVLGPTGPLVLSRLAFWVASPSLMFHTVAEADLTAMVSKPLISTGGSVLVVMTVFAVAGWWRGWSTSYTTLGALCSGLVNAGNLGIPIAAYVLGDATLVAPIFLMQTIVIVPVALTILDLAGHTATVPLWRRFLTPLQSPVTVGSLAGVAVAASGVAIPEPVMEPFVLVGSMSIPAVLIVFGISLCGSSWPGRGPDRRPLALAMALKSVVHPGAAWALGVLAGLSRDELLAAVVLSALPTAQNALTYAIRYGQATTLVREAVLVTTIASLPVLVVVAAVLR</sequence>
<reference evidence="8 9" key="1">
    <citation type="submission" date="2019-03" db="EMBL/GenBank/DDBJ databases">
        <title>Draft genome sequences of novel Actinobacteria.</title>
        <authorList>
            <person name="Sahin N."/>
            <person name="Ay H."/>
            <person name="Saygin H."/>
        </authorList>
    </citation>
    <scope>NUCLEOTIDE SEQUENCE [LARGE SCALE GENOMIC DNA]</scope>
    <source>
        <strain evidence="8 9">5K138</strain>
    </source>
</reference>
<keyword evidence="2" id="KW-0813">Transport</keyword>
<evidence type="ECO:0000313" key="8">
    <source>
        <dbReference type="EMBL" id="TDE00754.1"/>
    </source>
</evidence>